<gene>
    <name evidence="6" type="ORF">SAMN05216233_110155</name>
</gene>
<feature type="domain" description="Deacetylase sirtuin-type" evidence="5">
    <location>
        <begin position="1"/>
        <end position="247"/>
    </location>
</feature>
<evidence type="ECO:0000313" key="6">
    <source>
        <dbReference type="EMBL" id="SCY50703.1"/>
    </source>
</evidence>
<feature type="binding site" evidence="4">
    <location>
        <position position="128"/>
    </location>
    <ligand>
        <name>Zn(2+)</name>
        <dbReference type="ChEBI" id="CHEBI:29105"/>
    </ligand>
</feature>
<feature type="binding site" evidence="4">
    <location>
        <position position="151"/>
    </location>
    <ligand>
        <name>Zn(2+)</name>
        <dbReference type="ChEBI" id="CHEBI:29105"/>
    </ligand>
</feature>
<dbReference type="InterPro" id="IPR026590">
    <property type="entry name" value="Ssirtuin_cat_dom"/>
</dbReference>
<dbReference type="STRING" id="419481.SAMN05216233_110155"/>
<evidence type="ECO:0000259" key="5">
    <source>
        <dbReference type="PROSITE" id="PS50305"/>
    </source>
</evidence>
<dbReference type="EC" id="2.3.1.286" evidence="1"/>
<dbReference type="EMBL" id="FMUX01000010">
    <property type="protein sequence ID" value="SCY50703.1"/>
    <property type="molecule type" value="Genomic_DNA"/>
</dbReference>
<evidence type="ECO:0000256" key="4">
    <source>
        <dbReference type="PROSITE-ProRule" id="PRU00236"/>
    </source>
</evidence>
<sequence length="250" mass="26683">METNMIKAAQAITQSRLTVALTGAGISVESGIPPFRGPGSLWEKIDPTEFAHIDAFMKNPARVWEVLMGAMKEILDTARPNKGHLALAELERRGLLSAVITQNVDSLHQKAGSEDVIEFHGTFATLVCMECGSATPSADIRLNALPPRCPCGGIYRPDCVFFGEAIPMDALERSREFASQCEVMLVVGTSAMVQPAAMMPVLAKQNGATVIEINPTPTPLTTGTSDIFLKGNAGPILTRLTEAIPIPARG</sequence>
<feature type="binding site" evidence="4">
    <location>
        <position position="149"/>
    </location>
    <ligand>
        <name>Zn(2+)</name>
        <dbReference type="ChEBI" id="CHEBI:29105"/>
    </ligand>
</feature>
<keyword evidence="3" id="KW-0520">NAD</keyword>
<reference evidence="6 7" key="1">
    <citation type="submission" date="2016-10" db="EMBL/GenBank/DDBJ databases">
        <authorList>
            <person name="de Groot N.N."/>
        </authorList>
    </citation>
    <scope>NUCLEOTIDE SEQUENCE [LARGE SCALE GENOMIC DNA]</scope>
    <source>
        <strain evidence="6 7">AA1</strain>
    </source>
</reference>
<dbReference type="NCBIfam" id="NF001753">
    <property type="entry name" value="PRK00481.1-3"/>
    <property type="match status" value="1"/>
</dbReference>
<keyword evidence="2" id="KW-0808">Transferase</keyword>
<dbReference type="PROSITE" id="PS50305">
    <property type="entry name" value="SIRTUIN"/>
    <property type="match status" value="1"/>
</dbReference>
<dbReference type="GO" id="GO:0046872">
    <property type="term" value="F:metal ion binding"/>
    <property type="evidence" value="ECO:0007669"/>
    <property type="project" value="UniProtKB-KW"/>
</dbReference>
<keyword evidence="7" id="KW-1185">Reference proteome</keyword>
<dbReference type="RefSeq" id="WP_092211428.1">
    <property type="nucleotide sequence ID" value="NZ_FMUX01000010.1"/>
</dbReference>
<proteinExistence type="predicted"/>
<accession>A0A1G5GGM8</accession>
<dbReference type="SUPFAM" id="SSF52467">
    <property type="entry name" value="DHS-like NAD/FAD-binding domain"/>
    <property type="match status" value="1"/>
</dbReference>
<dbReference type="OrthoDB" id="9800582at2"/>
<evidence type="ECO:0000313" key="7">
    <source>
        <dbReference type="Proteomes" id="UP000198870"/>
    </source>
</evidence>
<keyword evidence="4" id="KW-0862">Zinc</keyword>
<dbReference type="Gene3D" id="3.30.1600.10">
    <property type="entry name" value="SIR2/SIRT2 'Small Domain"/>
    <property type="match status" value="1"/>
</dbReference>
<dbReference type="InterPro" id="IPR026591">
    <property type="entry name" value="Sirtuin_cat_small_dom_sf"/>
</dbReference>
<dbReference type="InterPro" id="IPR029035">
    <property type="entry name" value="DHS-like_NAD/FAD-binding_dom"/>
</dbReference>
<name>A0A1G5GGM8_9BACT</name>
<dbReference type="InterPro" id="IPR050134">
    <property type="entry name" value="NAD-dep_sirtuin_deacylases"/>
</dbReference>
<evidence type="ECO:0000256" key="1">
    <source>
        <dbReference type="ARBA" id="ARBA00012928"/>
    </source>
</evidence>
<keyword evidence="4" id="KW-0479">Metal-binding</keyword>
<dbReference type="Gene3D" id="3.40.50.1220">
    <property type="entry name" value="TPP-binding domain"/>
    <property type="match status" value="1"/>
</dbReference>
<dbReference type="AlphaFoldDB" id="A0A1G5GGM8"/>
<dbReference type="CDD" id="cd01407">
    <property type="entry name" value="SIR2-fam"/>
    <property type="match status" value="1"/>
</dbReference>
<dbReference type="Proteomes" id="UP000198870">
    <property type="component" value="Unassembled WGS sequence"/>
</dbReference>
<protein>
    <recommendedName>
        <fullName evidence="1">protein acetyllysine N-acetyltransferase</fullName>
        <ecNumber evidence="1">2.3.1.286</ecNumber>
    </recommendedName>
</protein>
<dbReference type="PANTHER" id="PTHR11085:SF10">
    <property type="entry name" value="NAD-DEPENDENT PROTEIN DEACYLASE SIRTUIN-5, MITOCHONDRIAL-RELATED"/>
    <property type="match status" value="1"/>
</dbReference>
<dbReference type="Pfam" id="PF02146">
    <property type="entry name" value="SIR2"/>
    <property type="match status" value="1"/>
</dbReference>
<organism evidence="6 7">
    <name type="scientific">Desulfoluna spongiiphila</name>
    <dbReference type="NCBI Taxonomy" id="419481"/>
    <lineage>
        <taxon>Bacteria</taxon>
        <taxon>Pseudomonadati</taxon>
        <taxon>Thermodesulfobacteriota</taxon>
        <taxon>Desulfobacteria</taxon>
        <taxon>Desulfobacterales</taxon>
        <taxon>Desulfolunaceae</taxon>
        <taxon>Desulfoluna</taxon>
    </lineage>
</organism>
<dbReference type="GO" id="GO:0070403">
    <property type="term" value="F:NAD+ binding"/>
    <property type="evidence" value="ECO:0007669"/>
    <property type="project" value="InterPro"/>
</dbReference>
<dbReference type="InterPro" id="IPR003000">
    <property type="entry name" value="Sirtuin"/>
</dbReference>
<dbReference type="GO" id="GO:0017136">
    <property type="term" value="F:histone deacetylase activity, NAD-dependent"/>
    <property type="evidence" value="ECO:0007669"/>
    <property type="project" value="TreeGrafter"/>
</dbReference>
<feature type="binding site" evidence="4">
    <location>
        <position position="131"/>
    </location>
    <ligand>
        <name>Zn(2+)</name>
        <dbReference type="ChEBI" id="CHEBI:29105"/>
    </ligand>
</feature>
<feature type="active site" description="Proton acceptor" evidence="4">
    <location>
        <position position="120"/>
    </location>
</feature>
<evidence type="ECO:0000256" key="3">
    <source>
        <dbReference type="ARBA" id="ARBA00023027"/>
    </source>
</evidence>
<dbReference type="PANTHER" id="PTHR11085">
    <property type="entry name" value="NAD-DEPENDENT PROTEIN DEACYLASE SIRTUIN-5, MITOCHONDRIAL-RELATED"/>
    <property type="match status" value="1"/>
</dbReference>
<evidence type="ECO:0000256" key="2">
    <source>
        <dbReference type="ARBA" id="ARBA00022679"/>
    </source>
</evidence>